<dbReference type="Proteomes" id="UP000263928">
    <property type="component" value="Unassembled WGS sequence"/>
</dbReference>
<keyword evidence="4 8" id="KW-0573">Peptidoglycan synthesis</keyword>
<keyword evidence="10" id="KW-1185">Reference proteome</keyword>
<dbReference type="Pfam" id="PF01177">
    <property type="entry name" value="Asp_Glu_race"/>
    <property type="match status" value="1"/>
</dbReference>
<evidence type="ECO:0000256" key="3">
    <source>
        <dbReference type="ARBA" id="ARBA00022960"/>
    </source>
</evidence>
<evidence type="ECO:0000256" key="8">
    <source>
        <dbReference type="HAMAP-Rule" id="MF_00258"/>
    </source>
</evidence>
<feature type="active site" description="Proton donor/acceptor" evidence="8">
    <location>
        <position position="214"/>
    </location>
</feature>
<keyword evidence="6 8" id="KW-0961">Cell wall biogenesis/degradation</keyword>
<feature type="binding site" evidence="8">
    <location>
        <begin position="106"/>
        <end position="107"/>
    </location>
    <ligand>
        <name>substrate</name>
    </ligand>
</feature>
<dbReference type="FunFam" id="3.40.50.1860:FF:000002">
    <property type="entry name" value="Glutamate racemase"/>
    <property type="match status" value="1"/>
</dbReference>
<evidence type="ECO:0000256" key="5">
    <source>
        <dbReference type="ARBA" id="ARBA00023235"/>
    </source>
</evidence>
<evidence type="ECO:0000256" key="4">
    <source>
        <dbReference type="ARBA" id="ARBA00022984"/>
    </source>
</evidence>
<feature type="binding site" evidence="8">
    <location>
        <begin position="42"/>
        <end position="43"/>
    </location>
    <ligand>
        <name>substrate</name>
    </ligand>
</feature>
<comment type="similarity">
    <text evidence="8">Belongs to the aspartate/glutamate racemases family.</text>
</comment>
<organism evidence="9 10">
    <name type="scientific">Propionibacterium australiense</name>
    <dbReference type="NCBI Taxonomy" id="119981"/>
    <lineage>
        <taxon>Bacteria</taxon>
        <taxon>Bacillati</taxon>
        <taxon>Actinomycetota</taxon>
        <taxon>Actinomycetes</taxon>
        <taxon>Propionibacteriales</taxon>
        <taxon>Propionibacteriaceae</taxon>
        <taxon>Propionibacterium</taxon>
    </lineage>
</organism>
<dbReference type="Gene3D" id="3.40.50.1860">
    <property type="match status" value="2"/>
</dbReference>
<evidence type="ECO:0000256" key="1">
    <source>
        <dbReference type="ARBA" id="ARBA00001602"/>
    </source>
</evidence>
<dbReference type="UniPathway" id="UPA00219"/>
<proteinExistence type="inferred from homology"/>
<reference evidence="10" key="1">
    <citation type="submission" date="2018-08" db="EMBL/GenBank/DDBJ databases">
        <authorList>
            <person name="Hornung B."/>
        </authorList>
    </citation>
    <scope>NUCLEOTIDE SEQUENCE [LARGE SCALE GENOMIC DNA]</scope>
</reference>
<dbReference type="HAMAP" id="MF_00258">
    <property type="entry name" value="Glu_racemase"/>
    <property type="match status" value="1"/>
</dbReference>
<feature type="active site" description="Proton donor/acceptor" evidence="8">
    <location>
        <position position="105"/>
    </location>
</feature>
<evidence type="ECO:0000313" key="10">
    <source>
        <dbReference type="Proteomes" id="UP000263928"/>
    </source>
</evidence>
<evidence type="ECO:0000256" key="6">
    <source>
        <dbReference type="ARBA" id="ARBA00023316"/>
    </source>
</evidence>
<dbReference type="AlphaFoldDB" id="A0A383SA18"/>
<comment type="catalytic activity">
    <reaction evidence="1 8">
        <text>L-glutamate = D-glutamate</text>
        <dbReference type="Rhea" id="RHEA:12813"/>
        <dbReference type="ChEBI" id="CHEBI:29985"/>
        <dbReference type="ChEBI" id="CHEBI:29986"/>
        <dbReference type="EC" id="5.1.1.3"/>
    </reaction>
</comment>
<dbReference type="PANTHER" id="PTHR21198:SF2">
    <property type="entry name" value="GLUTAMATE RACEMASE"/>
    <property type="match status" value="1"/>
</dbReference>
<dbReference type="GO" id="GO:0071555">
    <property type="term" value="P:cell wall organization"/>
    <property type="evidence" value="ECO:0007669"/>
    <property type="project" value="UniProtKB-KW"/>
</dbReference>
<gene>
    <name evidence="8" type="primary">murI</name>
    <name evidence="9" type="ORF">PROPAUS_2259</name>
</gene>
<dbReference type="PROSITE" id="PS00924">
    <property type="entry name" value="ASP_GLU_RACEMASE_2"/>
    <property type="match status" value="1"/>
</dbReference>
<evidence type="ECO:0000313" key="9">
    <source>
        <dbReference type="EMBL" id="SYZ34254.1"/>
    </source>
</evidence>
<dbReference type="PANTHER" id="PTHR21198">
    <property type="entry name" value="GLUTAMATE RACEMASE"/>
    <property type="match status" value="1"/>
</dbReference>
<dbReference type="EMBL" id="UNQJ01000021">
    <property type="protein sequence ID" value="SYZ34254.1"/>
    <property type="molecule type" value="Genomic_DNA"/>
</dbReference>
<dbReference type="NCBIfam" id="TIGR00067">
    <property type="entry name" value="glut_race"/>
    <property type="match status" value="1"/>
</dbReference>
<sequence length="297" mass="31382">MALTALAKIEDVLDPELDAVTPPPSDAPSDVAAANAPIGIFDSGFGGLTVARAVGDLLPHEDIVYLGDTARAPYGPRPIAQVRGFVLEALDDLVSRGVKALVIACNTGSAAALRDARERYDVPVIEVVVPAARKAAGITRTNRVGVICTQATASSLAYDDALGASPVQLVTQVCPKLVEYVEQGITTGPEILATVRDYLAPLQRARIDTLILGCTHYPLLSGVISYVMGEQVALVSSSDECARTVFAELTRLGLLRDDLGHEPVRQFITTGDAERFQGLGRRLMGSFVDQVQSTSIG</sequence>
<dbReference type="GO" id="GO:0008881">
    <property type="term" value="F:glutamate racemase activity"/>
    <property type="evidence" value="ECO:0007669"/>
    <property type="project" value="UniProtKB-UniRule"/>
</dbReference>
<dbReference type="GO" id="GO:0008360">
    <property type="term" value="P:regulation of cell shape"/>
    <property type="evidence" value="ECO:0007669"/>
    <property type="project" value="UniProtKB-KW"/>
</dbReference>
<feature type="binding site" evidence="8">
    <location>
        <begin position="215"/>
        <end position="216"/>
    </location>
    <ligand>
        <name>substrate</name>
    </ligand>
</feature>
<dbReference type="EC" id="5.1.1.3" evidence="2 8"/>
<evidence type="ECO:0000256" key="7">
    <source>
        <dbReference type="ARBA" id="ARBA00070053"/>
    </source>
</evidence>
<dbReference type="SUPFAM" id="SSF53681">
    <property type="entry name" value="Aspartate/glutamate racemase"/>
    <property type="match status" value="2"/>
</dbReference>
<name>A0A383SA18_9ACTN</name>
<keyword evidence="3 8" id="KW-0133">Cell shape</keyword>
<protein>
    <recommendedName>
        <fullName evidence="7 8">Glutamate racemase</fullName>
        <ecNumber evidence="2 8">5.1.1.3</ecNumber>
    </recommendedName>
</protein>
<dbReference type="InterPro" id="IPR015942">
    <property type="entry name" value="Asp/Glu/hydantoin_racemase"/>
</dbReference>
<dbReference type="InterPro" id="IPR033134">
    <property type="entry name" value="Asp/Glu_racemase_AS_2"/>
</dbReference>
<dbReference type="GO" id="GO:0009252">
    <property type="term" value="P:peptidoglycan biosynthetic process"/>
    <property type="evidence" value="ECO:0007669"/>
    <property type="project" value="UniProtKB-UniRule"/>
</dbReference>
<dbReference type="InterPro" id="IPR004391">
    <property type="entry name" value="Glu_race"/>
</dbReference>
<keyword evidence="5 8" id="KW-0413">Isomerase</keyword>
<comment type="pathway">
    <text evidence="8">Cell wall biogenesis; peptidoglycan biosynthesis.</text>
</comment>
<feature type="binding site" evidence="8">
    <location>
        <begin position="74"/>
        <end position="75"/>
    </location>
    <ligand>
        <name>substrate</name>
    </ligand>
</feature>
<evidence type="ECO:0000256" key="2">
    <source>
        <dbReference type="ARBA" id="ARBA00013090"/>
    </source>
</evidence>
<comment type="function">
    <text evidence="8">Provides the (R)-glutamate required for cell wall biosynthesis.</text>
</comment>
<dbReference type="InterPro" id="IPR001920">
    <property type="entry name" value="Asp/Glu_race"/>
</dbReference>
<accession>A0A383SA18</accession>